<dbReference type="EMBL" id="HACA01033920">
    <property type="protein sequence ID" value="CDW51282.1"/>
    <property type="molecule type" value="Transcribed_RNA"/>
</dbReference>
<proteinExistence type="predicted"/>
<dbReference type="AlphaFoldDB" id="A0A0K2VLT4"/>
<evidence type="ECO:0000313" key="1">
    <source>
        <dbReference type="EMBL" id="CDW51282.1"/>
    </source>
</evidence>
<organism evidence="1">
    <name type="scientific">Lepeophtheirus salmonis</name>
    <name type="common">Salmon louse</name>
    <name type="synonym">Caligus salmonis</name>
    <dbReference type="NCBI Taxonomy" id="72036"/>
    <lineage>
        <taxon>Eukaryota</taxon>
        <taxon>Metazoa</taxon>
        <taxon>Ecdysozoa</taxon>
        <taxon>Arthropoda</taxon>
        <taxon>Crustacea</taxon>
        <taxon>Multicrustacea</taxon>
        <taxon>Hexanauplia</taxon>
        <taxon>Copepoda</taxon>
        <taxon>Siphonostomatoida</taxon>
        <taxon>Caligidae</taxon>
        <taxon>Lepeophtheirus</taxon>
    </lineage>
</organism>
<name>A0A0K2VLT4_LEPSM</name>
<accession>A0A0K2VLT4</accession>
<protein>
    <submittedName>
        <fullName evidence="1">Uncharacterized protein</fullName>
    </submittedName>
</protein>
<sequence length="33" mass="3999">MLNMHHLLQIDRGPSDLVFLSCYVFQTFFKLKR</sequence>
<reference evidence="1" key="1">
    <citation type="submission" date="2014-05" db="EMBL/GenBank/DDBJ databases">
        <authorList>
            <person name="Chronopoulou M."/>
        </authorList>
    </citation>
    <scope>NUCLEOTIDE SEQUENCE</scope>
    <source>
        <tissue evidence="1">Whole organism</tissue>
    </source>
</reference>